<feature type="domain" description="F-box" evidence="2">
    <location>
        <begin position="15"/>
        <end position="57"/>
    </location>
</feature>
<organism evidence="3 4">
    <name type="scientific">Phoenix dactylifera</name>
    <name type="common">Date palm</name>
    <dbReference type="NCBI Taxonomy" id="42345"/>
    <lineage>
        <taxon>Eukaryota</taxon>
        <taxon>Viridiplantae</taxon>
        <taxon>Streptophyta</taxon>
        <taxon>Embryophyta</taxon>
        <taxon>Tracheophyta</taxon>
        <taxon>Spermatophyta</taxon>
        <taxon>Magnoliopsida</taxon>
        <taxon>Liliopsida</taxon>
        <taxon>Arecaceae</taxon>
        <taxon>Coryphoideae</taxon>
        <taxon>Phoeniceae</taxon>
        <taxon>Phoenix</taxon>
    </lineage>
</organism>
<keyword evidence="3" id="KW-1185">Reference proteome</keyword>
<dbReference type="PANTHER" id="PTHR32278">
    <property type="entry name" value="F-BOX DOMAIN-CONTAINING PROTEIN"/>
    <property type="match status" value="1"/>
</dbReference>
<dbReference type="Proteomes" id="UP000228380">
    <property type="component" value="Unplaced"/>
</dbReference>
<dbReference type="InterPro" id="IPR025886">
    <property type="entry name" value="PP2-like"/>
</dbReference>
<dbReference type="CDD" id="cd22162">
    <property type="entry name" value="F-box_AtSKIP3-like"/>
    <property type="match status" value="1"/>
</dbReference>
<evidence type="ECO:0000259" key="2">
    <source>
        <dbReference type="Pfam" id="PF12937"/>
    </source>
</evidence>
<dbReference type="SUPFAM" id="SSF81383">
    <property type="entry name" value="F-box domain"/>
    <property type="match status" value="1"/>
</dbReference>
<evidence type="ECO:0000256" key="1">
    <source>
        <dbReference type="SAM" id="MobiDB-lite"/>
    </source>
</evidence>
<protein>
    <submittedName>
        <fullName evidence="4">F-box protein PP2-B11-like</fullName>
    </submittedName>
</protein>
<dbReference type="Gene3D" id="1.20.1280.50">
    <property type="match status" value="1"/>
</dbReference>
<reference evidence="4" key="1">
    <citation type="submission" date="2025-08" db="UniProtKB">
        <authorList>
            <consortium name="RefSeq"/>
        </authorList>
    </citation>
    <scope>IDENTIFICATION</scope>
    <source>
        <tissue evidence="4">Young leaves</tissue>
    </source>
</reference>
<feature type="compositionally biased region" description="Acidic residues" evidence="1">
    <location>
        <begin position="204"/>
        <end position="222"/>
    </location>
</feature>
<feature type="region of interest" description="Disordered" evidence="1">
    <location>
        <begin position="204"/>
        <end position="243"/>
    </location>
</feature>
<dbReference type="OrthoDB" id="1927826at2759"/>
<dbReference type="AlphaFoldDB" id="A0A8B7CPM6"/>
<dbReference type="KEGG" id="pda:103717148"/>
<accession>A0A8B7CPM6</accession>
<evidence type="ECO:0000313" key="3">
    <source>
        <dbReference type="Proteomes" id="UP000228380"/>
    </source>
</evidence>
<dbReference type="Pfam" id="PF14299">
    <property type="entry name" value="PP2"/>
    <property type="match status" value="1"/>
</dbReference>
<evidence type="ECO:0000313" key="4">
    <source>
        <dbReference type="RefSeq" id="XP_008803651.1"/>
    </source>
</evidence>
<dbReference type="InterPro" id="IPR036047">
    <property type="entry name" value="F-box-like_dom_sf"/>
</dbReference>
<proteinExistence type="predicted"/>
<name>A0A8B7CPM6_PHODC</name>
<dbReference type="RefSeq" id="XP_008803651.1">
    <property type="nucleotide sequence ID" value="XM_008805429.4"/>
</dbReference>
<dbReference type="PANTHER" id="PTHR32278:SF111">
    <property type="entry name" value="F-BOX PROTEIN PP2-B12-RELATED"/>
    <property type="match status" value="1"/>
</dbReference>
<gene>
    <name evidence="4" type="primary">LOC103717148</name>
</gene>
<dbReference type="InterPro" id="IPR001810">
    <property type="entry name" value="F-box_dom"/>
</dbReference>
<dbReference type="Pfam" id="PF12937">
    <property type="entry name" value="F-box-like"/>
    <property type="match status" value="1"/>
</dbReference>
<sequence length="291" mass="32739">MAKRREESEGGGPIGKLPEGCISHVLSLTTPPDSCRSALVSAAFRSAANSDALWERFLPSDYESILSRAVDPVKYSSKKELYFRLCDSILVDGGTMSFGLERSTGRKCYMISPRSMNITWSNTPQYWRWISLPESRFAEVAELLAVCWLFMSGKIDCRLLSPKTTYAAYLVFKLASRSYGLGPPRQLASVKLGDYALETDICLQDDEDSDDDDGDDDDDDDGNDHHQEEAQQRQQQRQQPLRDDGWMEIELGEFYNDEGDDGDVEMSLAEVNALHWKSGLIIQGLEVRPKI</sequence>
<dbReference type="GeneID" id="103717148"/>